<organism evidence="3 4">
    <name type="scientific">Micromonospora sediminimaris</name>
    <dbReference type="NCBI Taxonomy" id="547162"/>
    <lineage>
        <taxon>Bacteria</taxon>
        <taxon>Bacillati</taxon>
        <taxon>Actinomycetota</taxon>
        <taxon>Actinomycetes</taxon>
        <taxon>Micromonosporales</taxon>
        <taxon>Micromonosporaceae</taxon>
        <taxon>Micromonospora</taxon>
    </lineage>
</organism>
<gene>
    <name evidence="3" type="ORF">Vse01_39490</name>
</gene>
<dbReference type="AlphaFoldDB" id="A0A9W5UTK4"/>
<proteinExistence type="predicted"/>
<evidence type="ECO:0000256" key="1">
    <source>
        <dbReference type="SAM" id="Phobius"/>
    </source>
</evidence>
<dbReference type="Pfam" id="PF13808">
    <property type="entry name" value="DDE_Tnp_1_assoc"/>
    <property type="match status" value="1"/>
</dbReference>
<evidence type="ECO:0000313" key="3">
    <source>
        <dbReference type="EMBL" id="GIJ34801.1"/>
    </source>
</evidence>
<protein>
    <recommendedName>
        <fullName evidence="2">H repeat-associated protein N-terminal domain-containing protein</fullName>
    </recommendedName>
</protein>
<keyword evidence="1" id="KW-1133">Transmembrane helix</keyword>
<evidence type="ECO:0000313" key="4">
    <source>
        <dbReference type="Proteomes" id="UP000607311"/>
    </source>
</evidence>
<dbReference type="EMBL" id="BOPD01000024">
    <property type="protein sequence ID" value="GIJ34801.1"/>
    <property type="molecule type" value="Genomic_DNA"/>
</dbReference>
<evidence type="ECO:0000259" key="2">
    <source>
        <dbReference type="Pfam" id="PF13808"/>
    </source>
</evidence>
<keyword evidence="4" id="KW-1185">Reference proteome</keyword>
<name>A0A9W5UTK4_9ACTN</name>
<keyword evidence="1" id="KW-0472">Membrane</keyword>
<feature type="domain" description="H repeat-associated protein N-terminal" evidence="2">
    <location>
        <begin position="33"/>
        <end position="70"/>
    </location>
</feature>
<dbReference type="RefSeq" id="WP_307818689.1">
    <property type="nucleotide sequence ID" value="NZ_BOPD01000024.1"/>
</dbReference>
<keyword evidence="1" id="KW-0812">Transmembrane</keyword>
<dbReference type="InterPro" id="IPR032806">
    <property type="entry name" value="YbfD_N"/>
</dbReference>
<reference evidence="3" key="1">
    <citation type="submission" date="2021-01" db="EMBL/GenBank/DDBJ databases">
        <title>Whole genome shotgun sequence of Verrucosispora sediminis NBRC 107745.</title>
        <authorList>
            <person name="Komaki H."/>
            <person name="Tamura T."/>
        </authorList>
    </citation>
    <scope>NUCLEOTIDE SEQUENCE</scope>
    <source>
        <strain evidence="3">NBRC 107745</strain>
    </source>
</reference>
<dbReference type="Proteomes" id="UP000607311">
    <property type="component" value="Unassembled WGS sequence"/>
</dbReference>
<comment type="caution">
    <text evidence="3">The sequence shown here is derived from an EMBL/GenBank/DDBJ whole genome shotgun (WGS) entry which is preliminary data.</text>
</comment>
<feature type="transmembrane region" description="Helical" evidence="1">
    <location>
        <begin position="49"/>
        <end position="70"/>
    </location>
</feature>
<accession>A0A9W5UTK4</accession>
<sequence length="102" mass="10652">MPSSPITALSVAAGYPDASPPAVTEDEASGLLRALSRVPDPRDHRGVRYPMTGLLAVTVCAVLAGASSFAGGDIPRPFLRCCRRVLQESEPVAVRPASAPWP</sequence>